<reference evidence="2 3" key="1">
    <citation type="submission" date="2018-01" db="EMBL/GenBank/DDBJ databases">
        <title>Genome Sequencing and Assembly of Anaerobacter polyendosporus strain CT4.</title>
        <authorList>
            <person name="Tachaapaikoon C."/>
            <person name="Sutheeworapong S."/>
            <person name="Jenjaroenpun P."/>
            <person name="Wongsurawat T."/>
            <person name="Nookeaw I."/>
            <person name="Cheawchanlertfa P."/>
            <person name="Kosugi A."/>
            <person name="Cheevadhanarak S."/>
            <person name="Ratanakhanokchai K."/>
        </authorList>
    </citation>
    <scope>NUCLEOTIDE SEQUENCE [LARGE SCALE GENOMIC DNA]</scope>
    <source>
        <strain evidence="2 3">CT4</strain>
    </source>
</reference>
<evidence type="ECO:0008006" key="4">
    <source>
        <dbReference type="Google" id="ProtNLM"/>
    </source>
</evidence>
<gene>
    <name evidence="2" type="ORF">C1I91_00930</name>
</gene>
<dbReference type="EMBL" id="CP025746">
    <property type="protein sequence ID" value="QAA30360.1"/>
    <property type="molecule type" value="Genomic_DNA"/>
</dbReference>
<protein>
    <recommendedName>
        <fullName evidence="4">Lipoprotein</fullName>
    </recommendedName>
</protein>
<evidence type="ECO:0000256" key="1">
    <source>
        <dbReference type="SAM" id="SignalP"/>
    </source>
</evidence>
<feature type="signal peptide" evidence="1">
    <location>
        <begin position="1"/>
        <end position="22"/>
    </location>
</feature>
<keyword evidence="1" id="KW-0732">Signal</keyword>
<dbReference type="RefSeq" id="WP_128210810.1">
    <property type="nucleotide sequence ID" value="NZ_CP025746.1"/>
</dbReference>
<keyword evidence="3" id="KW-1185">Reference proteome</keyword>
<accession>A0A410DMP9</accession>
<evidence type="ECO:0000313" key="3">
    <source>
        <dbReference type="Proteomes" id="UP000286268"/>
    </source>
</evidence>
<evidence type="ECO:0000313" key="2">
    <source>
        <dbReference type="EMBL" id="QAA30360.1"/>
    </source>
</evidence>
<sequence>MKKILFLIIALLLFNISGCSNNGLNTIKKDASDKIQNISDKENKNVLMVKNGHPTDYPKSPYGTSFEKFFASPTWKYFKSDDGKDIVEFTGNCTYQNVEVKARMQFILDVKSGTFEAGALSFNDVPQSQLITAALLSKVFEESTSQKTTTTANENSNKTNNTNDTKEGFYGQWVISKLVTNSAVGSYSDDDINKIIGNTLIFSKDQSSSFGDDISDMNDTIRNPIYKSSVISNKDFQINYNIPFDKLGVKGTSITEITVLNSNNTCSCTFYIKDNDTLILYGGGSFFELHKK</sequence>
<dbReference type="OrthoDB" id="2641611at2"/>
<name>A0A410DMP9_9CLOT</name>
<organism evidence="2 3">
    <name type="scientific">Clostridium manihotivorum</name>
    <dbReference type="NCBI Taxonomy" id="2320868"/>
    <lineage>
        <taxon>Bacteria</taxon>
        <taxon>Bacillati</taxon>
        <taxon>Bacillota</taxon>
        <taxon>Clostridia</taxon>
        <taxon>Eubacteriales</taxon>
        <taxon>Clostridiaceae</taxon>
        <taxon>Clostridium</taxon>
    </lineage>
</organism>
<dbReference type="KEGG" id="cmah:C1I91_00930"/>
<proteinExistence type="predicted"/>
<feature type="chain" id="PRO_5019088283" description="Lipoprotein" evidence="1">
    <location>
        <begin position="23"/>
        <end position="292"/>
    </location>
</feature>
<dbReference type="Proteomes" id="UP000286268">
    <property type="component" value="Chromosome"/>
</dbReference>
<dbReference type="AlphaFoldDB" id="A0A410DMP9"/>